<evidence type="ECO:0008006" key="4">
    <source>
        <dbReference type="Google" id="ProtNLM"/>
    </source>
</evidence>
<sequence>MKKFLKKASIYILVMILAAGVIFSLNYYYGQRISEEIETDIAQIAEKNNYQIRYVEVESNPLLQEISLQNLNLIKADRFNLIINRAEIKLSWQQIINYIRQQDFQLDKNFVSTVEQINYSNLQDNYQLNLSNSEINYEGNIPGDILSEMSSIEDLHLLLEDNHNLVLRAGEVKYDFPYYRSYGLNNENWNRLSTFNNFIMRANYSQENRKLSIEEFNLSGDLLKIIFNLESALNYDQQNDKIIFTQLQGDYNFLLAAEGLQFEANSYFKKLNFNQFDFQGSLNLVRKKDRIQANQLDFNLNLSQFKLIMSDALSQQINQNTFGILAAENKFELLIDKFTYQQNYSYPSGSSQATLDSSLVKAELEAEYNYSGGTPYISTGSFRYKPQTSKVRQFTSFLQLVLNQRLEQNEQGYYVLEFWGEVDNLNFE</sequence>
<reference evidence="2 3" key="1">
    <citation type="submission" date="2019-03" db="EMBL/GenBank/DDBJ databases">
        <title>Subsurface microbial communities from deep shales in Ohio and West Virginia, USA.</title>
        <authorList>
            <person name="Wrighton K."/>
        </authorList>
    </citation>
    <scope>NUCLEOTIDE SEQUENCE [LARGE SCALE GENOMIC DNA]</scope>
    <source>
        <strain evidence="2 3">MA284_T2</strain>
    </source>
</reference>
<feature type="transmembrane region" description="Helical" evidence="1">
    <location>
        <begin position="9"/>
        <end position="29"/>
    </location>
</feature>
<comment type="caution">
    <text evidence="2">The sequence shown here is derived from an EMBL/GenBank/DDBJ whole genome shotgun (WGS) entry which is preliminary data.</text>
</comment>
<name>A0A4R6LIL6_9FIRM</name>
<keyword evidence="1" id="KW-1133">Transmembrane helix</keyword>
<evidence type="ECO:0000313" key="3">
    <source>
        <dbReference type="Proteomes" id="UP000295064"/>
    </source>
</evidence>
<dbReference type="EMBL" id="SNWX01000023">
    <property type="protein sequence ID" value="TDO83497.1"/>
    <property type="molecule type" value="Genomic_DNA"/>
</dbReference>
<dbReference type="Proteomes" id="UP000295064">
    <property type="component" value="Unassembled WGS sequence"/>
</dbReference>
<gene>
    <name evidence="2" type="ORF">DFR79_12337</name>
</gene>
<dbReference type="AlphaFoldDB" id="A0A4R6LIL6"/>
<evidence type="ECO:0000256" key="1">
    <source>
        <dbReference type="SAM" id="Phobius"/>
    </source>
</evidence>
<proteinExistence type="predicted"/>
<keyword evidence="1" id="KW-0472">Membrane</keyword>
<keyword evidence="1" id="KW-0812">Transmembrane</keyword>
<protein>
    <recommendedName>
        <fullName evidence="4">AsmA-like protein</fullName>
    </recommendedName>
</protein>
<organism evidence="2 3">
    <name type="scientific">Halanaerobium saccharolyticum</name>
    <dbReference type="NCBI Taxonomy" id="43595"/>
    <lineage>
        <taxon>Bacteria</taxon>
        <taxon>Bacillati</taxon>
        <taxon>Bacillota</taxon>
        <taxon>Clostridia</taxon>
        <taxon>Halanaerobiales</taxon>
        <taxon>Halanaerobiaceae</taxon>
        <taxon>Halanaerobium</taxon>
    </lineage>
</organism>
<accession>A0A4R6LIL6</accession>
<dbReference type="OrthoDB" id="2110375at2"/>
<dbReference type="RefSeq" id="WP_133515737.1">
    <property type="nucleotide sequence ID" value="NZ_SNWX01000023.1"/>
</dbReference>
<evidence type="ECO:0000313" key="2">
    <source>
        <dbReference type="EMBL" id="TDO83497.1"/>
    </source>
</evidence>